<accession>A0AAW0AYX4</accession>
<evidence type="ECO:0000313" key="4">
    <source>
        <dbReference type="Proteomes" id="UP001383192"/>
    </source>
</evidence>
<sequence length="380" mass="41512">MEWAKRLGTQAPQTFISNMELFLRGFCIASPPDMAPGKLARAVIHLEQCLYGLSSWYRLWFNAIPSNQDGIFILPPDRQLPLSWSCYTVTSEKADTIRSLLNSLSDCDDSKLKMDIYRGTYCSVCHLDSEKKNGLYTLKKLVAQHRQELGLDLWPCTPPPVTEDDLLDGVISSFRLADGISGDEGSNTVHEVRSGAKEVNTVTESDKNLATANKRTSTAGTNSNSNSAQQSDAGVWPSTENHGQANSPFELLGSYGKDTSVVDKGVDVTDRAAADNLPSHNELDMDRVTTHIGEEAHPLDSAAHSGLLCSHLPDESTTRVGEGTSATGIDSDTLEPVDMYKATAYQSNEVGEEGDISHLLFCVVIPVLLVLYYTIFNIYA</sequence>
<dbReference type="AlphaFoldDB" id="A0AAW0AYX4"/>
<gene>
    <name evidence="3" type="ORF">VNI00_018236</name>
</gene>
<reference evidence="3 4" key="1">
    <citation type="submission" date="2024-01" db="EMBL/GenBank/DDBJ databases">
        <title>A draft genome for a cacao thread blight-causing isolate of Paramarasmius palmivorus.</title>
        <authorList>
            <person name="Baruah I.K."/>
            <person name="Bukari Y."/>
            <person name="Amoako-Attah I."/>
            <person name="Meinhardt L.W."/>
            <person name="Bailey B.A."/>
            <person name="Cohen S.P."/>
        </authorList>
    </citation>
    <scope>NUCLEOTIDE SEQUENCE [LARGE SCALE GENOMIC DNA]</scope>
    <source>
        <strain evidence="3 4">GH-12</strain>
    </source>
</reference>
<keyword evidence="2" id="KW-0472">Membrane</keyword>
<evidence type="ECO:0000256" key="1">
    <source>
        <dbReference type="SAM" id="MobiDB-lite"/>
    </source>
</evidence>
<feature type="transmembrane region" description="Helical" evidence="2">
    <location>
        <begin position="356"/>
        <end position="379"/>
    </location>
</feature>
<protein>
    <submittedName>
        <fullName evidence="3">Uncharacterized protein</fullName>
    </submittedName>
</protein>
<evidence type="ECO:0000256" key="2">
    <source>
        <dbReference type="SAM" id="Phobius"/>
    </source>
</evidence>
<feature type="compositionally biased region" description="Polar residues" evidence="1">
    <location>
        <begin position="238"/>
        <end position="247"/>
    </location>
</feature>
<feature type="compositionally biased region" description="Low complexity" evidence="1">
    <location>
        <begin position="216"/>
        <end position="234"/>
    </location>
</feature>
<proteinExistence type="predicted"/>
<feature type="region of interest" description="Disordered" evidence="1">
    <location>
        <begin position="182"/>
        <end position="250"/>
    </location>
</feature>
<comment type="caution">
    <text evidence="3">The sequence shown here is derived from an EMBL/GenBank/DDBJ whole genome shotgun (WGS) entry which is preliminary data.</text>
</comment>
<keyword evidence="4" id="KW-1185">Reference proteome</keyword>
<feature type="compositionally biased region" description="Polar residues" evidence="1">
    <location>
        <begin position="200"/>
        <end position="215"/>
    </location>
</feature>
<keyword evidence="2" id="KW-1133">Transmembrane helix</keyword>
<dbReference type="Proteomes" id="UP001383192">
    <property type="component" value="Unassembled WGS sequence"/>
</dbReference>
<name>A0AAW0AYX4_9AGAR</name>
<keyword evidence="2" id="KW-0812">Transmembrane</keyword>
<evidence type="ECO:0000313" key="3">
    <source>
        <dbReference type="EMBL" id="KAK7018774.1"/>
    </source>
</evidence>
<dbReference type="EMBL" id="JAYKXP010000219">
    <property type="protein sequence ID" value="KAK7018774.1"/>
    <property type="molecule type" value="Genomic_DNA"/>
</dbReference>
<organism evidence="3 4">
    <name type="scientific">Paramarasmius palmivorus</name>
    <dbReference type="NCBI Taxonomy" id="297713"/>
    <lineage>
        <taxon>Eukaryota</taxon>
        <taxon>Fungi</taxon>
        <taxon>Dikarya</taxon>
        <taxon>Basidiomycota</taxon>
        <taxon>Agaricomycotina</taxon>
        <taxon>Agaricomycetes</taxon>
        <taxon>Agaricomycetidae</taxon>
        <taxon>Agaricales</taxon>
        <taxon>Marasmiineae</taxon>
        <taxon>Marasmiaceae</taxon>
        <taxon>Paramarasmius</taxon>
    </lineage>
</organism>